<protein>
    <submittedName>
        <fullName evidence="2">Uncharacterized protein</fullName>
    </submittedName>
</protein>
<name>A0A7T8HMH2_CALRO</name>
<proteinExistence type="predicted"/>
<reference evidence="3" key="1">
    <citation type="submission" date="2021-01" db="EMBL/GenBank/DDBJ databases">
        <title>Caligus Genome Assembly.</title>
        <authorList>
            <person name="Gallardo-Escarate C."/>
        </authorList>
    </citation>
    <scope>NUCLEOTIDE SEQUENCE [LARGE SCALE GENOMIC DNA]</scope>
</reference>
<dbReference type="EMBL" id="CP045892">
    <property type="protein sequence ID" value="QQP52744.1"/>
    <property type="molecule type" value="Genomic_DNA"/>
</dbReference>
<dbReference type="AlphaFoldDB" id="A0A7T8HMH2"/>
<feature type="region of interest" description="Disordered" evidence="1">
    <location>
        <begin position="76"/>
        <end position="108"/>
    </location>
</feature>
<feature type="compositionally biased region" description="Basic residues" evidence="1">
    <location>
        <begin position="94"/>
        <end position="103"/>
    </location>
</feature>
<dbReference type="Proteomes" id="UP000595437">
    <property type="component" value="Chromosome 3"/>
</dbReference>
<gene>
    <name evidence="2" type="ORF">FKW44_004984</name>
</gene>
<evidence type="ECO:0000256" key="1">
    <source>
        <dbReference type="SAM" id="MobiDB-lite"/>
    </source>
</evidence>
<feature type="compositionally biased region" description="Basic and acidic residues" evidence="1">
    <location>
        <begin position="84"/>
        <end position="93"/>
    </location>
</feature>
<accession>A0A7T8HMH2</accession>
<organism evidence="2 3">
    <name type="scientific">Caligus rogercresseyi</name>
    <name type="common">Sea louse</name>
    <dbReference type="NCBI Taxonomy" id="217165"/>
    <lineage>
        <taxon>Eukaryota</taxon>
        <taxon>Metazoa</taxon>
        <taxon>Ecdysozoa</taxon>
        <taxon>Arthropoda</taxon>
        <taxon>Crustacea</taxon>
        <taxon>Multicrustacea</taxon>
        <taxon>Hexanauplia</taxon>
        <taxon>Copepoda</taxon>
        <taxon>Siphonostomatoida</taxon>
        <taxon>Caligidae</taxon>
        <taxon>Caligus</taxon>
    </lineage>
</organism>
<sequence>MDLSELKPERKNSVLKVISRGSVLIHLQTEQFSSQFYKCLQRRSLQRKVYGHRRGNKRLMDAKEKAHARYDALAELCPNDSESNEDKSIENFRKDRRPNRQSHRSREGSPYVYFLTCVRHEGRQSSSTKPGGRHRPI</sequence>
<evidence type="ECO:0000313" key="3">
    <source>
        <dbReference type="Proteomes" id="UP000595437"/>
    </source>
</evidence>
<evidence type="ECO:0000313" key="2">
    <source>
        <dbReference type="EMBL" id="QQP52744.1"/>
    </source>
</evidence>
<keyword evidence="3" id="KW-1185">Reference proteome</keyword>